<sequence>MTRITTIRAWGCNTVVYRWLADQLPSGIRSVRVQEEGETALGHAALRSHLAPNVPYHNILQTLRSGLTTAAVGRGVQDGLSQRAVKAQRNSSPLGSAHSESICVRGRWRSEYPEGPHLVDLGRSSVWCSVSHSGRGKLASEQILGREARKPRTRGGVPNLRTLTALVLSLYSLLDLAWLVPAARDTGSGVSPISHTLRKAVRLPAANASPAASAIRVQFRVPSCPLDPAAVDGFANALARSLFCVCCPTWPVRAYLAACQLVLSPNTGCLRFRPGNENFRADNY</sequence>
<protein>
    <submittedName>
        <fullName evidence="1">Uncharacterized protein</fullName>
    </submittedName>
</protein>
<accession>A0ABD1YJL2</accession>
<proteinExistence type="predicted"/>
<dbReference type="AlphaFoldDB" id="A0ABD1YJL2"/>
<evidence type="ECO:0000313" key="2">
    <source>
        <dbReference type="Proteomes" id="UP001605036"/>
    </source>
</evidence>
<organism evidence="1 2">
    <name type="scientific">Riccia fluitans</name>
    <dbReference type="NCBI Taxonomy" id="41844"/>
    <lineage>
        <taxon>Eukaryota</taxon>
        <taxon>Viridiplantae</taxon>
        <taxon>Streptophyta</taxon>
        <taxon>Embryophyta</taxon>
        <taxon>Marchantiophyta</taxon>
        <taxon>Marchantiopsida</taxon>
        <taxon>Marchantiidae</taxon>
        <taxon>Marchantiales</taxon>
        <taxon>Ricciaceae</taxon>
        <taxon>Riccia</taxon>
    </lineage>
</organism>
<evidence type="ECO:0000313" key="1">
    <source>
        <dbReference type="EMBL" id="KAL2630979.1"/>
    </source>
</evidence>
<keyword evidence="2" id="KW-1185">Reference proteome</keyword>
<comment type="caution">
    <text evidence="1">The sequence shown here is derived from an EMBL/GenBank/DDBJ whole genome shotgun (WGS) entry which is preliminary data.</text>
</comment>
<reference evidence="1 2" key="1">
    <citation type="submission" date="2024-09" db="EMBL/GenBank/DDBJ databases">
        <title>Chromosome-scale assembly of Riccia fluitans.</title>
        <authorList>
            <person name="Paukszto L."/>
            <person name="Sawicki J."/>
            <person name="Karawczyk K."/>
            <person name="Piernik-Szablinska J."/>
            <person name="Szczecinska M."/>
            <person name="Mazdziarz M."/>
        </authorList>
    </citation>
    <scope>NUCLEOTIDE SEQUENCE [LARGE SCALE GENOMIC DNA]</scope>
    <source>
        <strain evidence="1">Rf_01</strain>
        <tissue evidence="1">Aerial parts of the thallus</tissue>
    </source>
</reference>
<dbReference type="EMBL" id="JBHFFA010000004">
    <property type="protein sequence ID" value="KAL2630979.1"/>
    <property type="molecule type" value="Genomic_DNA"/>
</dbReference>
<dbReference type="Proteomes" id="UP001605036">
    <property type="component" value="Unassembled WGS sequence"/>
</dbReference>
<name>A0ABD1YJL2_9MARC</name>
<gene>
    <name evidence="1" type="ORF">R1flu_015665</name>
</gene>